<dbReference type="Proteomes" id="UP001163846">
    <property type="component" value="Unassembled WGS sequence"/>
</dbReference>
<dbReference type="PROSITE" id="PS50865">
    <property type="entry name" value="ZF_MYND_2"/>
    <property type="match status" value="1"/>
</dbReference>
<keyword evidence="3" id="KW-0862">Zinc</keyword>
<evidence type="ECO:0000256" key="1">
    <source>
        <dbReference type="ARBA" id="ARBA00022723"/>
    </source>
</evidence>
<dbReference type="Gene3D" id="6.10.140.2220">
    <property type="match status" value="1"/>
</dbReference>
<evidence type="ECO:0000256" key="2">
    <source>
        <dbReference type="ARBA" id="ARBA00022771"/>
    </source>
</evidence>
<organism evidence="6 7">
    <name type="scientific">Lentinula raphanica</name>
    <dbReference type="NCBI Taxonomy" id="153919"/>
    <lineage>
        <taxon>Eukaryota</taxon>
        <taxon>Fungi</taxon>
        <taxon>Dikarya</taxon>
        <taxon>Basidiomycota</taxon>
        <taxon>Agaricomycotina</taxon>
        <taxon>Agaricomycetes</taxon>
        <taxon>Agaricomycetidae</taxon>
        <taxon>Agaricales</taxon>
        <taxon>Marasmiineae</taxon>
        <taxon>Omphalotaceae</taxon>
        <taxon>Lentinula</taxon>
    </lineage>
</organism>
<accession>A0AA38PHF0</accession>
<name>A0AA38PHF0_9AGAR</name>
<dbReference type="Pfam" id="PF01753">
    <property type="entry name" value="zf-MYND"/>
    <property type="match status" value="1"/>
</dbReference>
<dbReference type="SUPFAM" id="SSF144232">
    <property type="entry name" value="HIT/MYND zinc finger-like"/>
    <property type="match status" value="1"/>
</dbReference>
<protein>
    <recommendedName>
        <fullName evidence="5">MYND-type domain-containing protein</fullName>
    </recommendedName>
</protein>
<dbReference type="AlphaFoldDB" id="A0AA38PHF0"/>
<keyword evidence="7" id="KW-1185">Reference proteome</keyword>
<sequence>MEKTNTAPIRVLSESLLRPTLYSPTPNPSLFRYDPTLKIAIGGKNPVKICQYSVCPRRDTGYAGKKMKVCARCKHVRYCSKECQKADWAGHKLRGCRDFQYCNDYTGWMEQYKTVFTWAATEALQIHTTDNILHKVLRIIVTYADQIPAPLGPIPSPFYILSSKVIPLDGDQITAMLATPEERAESRAIRANGGAGRAILAIYFVDDPLDPKSTSMMKPLKIDLTDPLVPGYRHFDGWKSVLAGVVNGTISALDFGQNVGYQSSNANVQEVHEEVHADGKAEEQDALLD</sequence>
<evidence type="ECO:0000259" key="5">
    <source>
        <dbReference type="PROSITE" id="PS50865"/>
    </source>
</evidence>
<keyword evidence="2 4" id="KW-0863">Zinc-finger</keyword>
<comment type="caution">
    <text evidence="6">The sequence shown here is derived from an EMBL/GenBank/DDBJ whole genome shotgun (WGS) entry which is preliminary data.</text>
</comment>
<dbReference type="GO" id="GO:0008270">
    <property type="term" value="F:zinc ion binding"/>
    <property type="evidence" value="ECO:0007669"/>
    <property type="project" value="UniProtKB-KW"/>
</dbReference>
<dbReference type="EMBL" id="MU805996">
    <property type="protein sequence ID" value="KAJ3842728.1"/>
    <property type="molecule type" value="Genomic_DNA"/>
</dbReference>
<feature type="domain" description="MYND-type" evidence="5">
    <location>
        <begin position="52"/>
        <end position="95"/>
    </location>
</feature>
<reference evidence="6" key="1">
    <citation type="submission" date="2022-08" db="EMBL/GenBank/DDBJ databases">
        <authorList>
            <consortium name="DOE Joint Genome Institute"/>
            <person name="Min B."/>
            <person name="Riley R."/>
            <person name="Sierra-Patev S."/>
            <person name="Naranjo-Ortiz M."/>
            <person name="Looney B."/>
            <person name="Konkel Z."/>
            <person name="Slot J.C."/>
            <person name="Sakamoto Y."/>
            <person name="Steenwyk J.L."/>
            <person name="Rokas A."/>
            <person name="Carro J."/>
            <person name="Camarero S."/>
            <person name="Ferreira P."/>
            <person name="Molpeceres G."/>
            <person name="Ruiz-Duenas F.J."/>
            <person name="Serrano A."/>
            <person name="Henrissat B."/>
            <person name="Drula E."/>
            <person name="Hughes K.W."/>
            <person name="Mata J.L."/>
            <person name="Ishikawa N.K."/>
            <person name="Vargas-Isla R."/>
            <person name="Ushijima S."/>
            <person name="Smith C.A."/>
            <person name="Ahrendt S."/>
            <person name="Andreopoulos W."/>
            <person name="He G."/>
            <person name="Labutti K."/>
            <person name="Lipzen A."/>
            <person name="Ng V."/>
            <person name="Sandor L."/>
            <person name="Barry K."/>
            <person name="Martinez A.T."/>
            <person name="Xiao Y."/>
            <person name="Gibbons J.G."/>
            <person name="Terashima K."/>
            <person name="Hibbett D.S."/>
            <person name="Grigoriev I.V."/>
        </authorList>
    </citation>
    <scope>NUCLEOTIDE SEQUENCE</scope>
    <source>
        <strain evidence="6">TFB9207</strain>
    </source>
</reference>
<keyword evidence="1" id="KW-0479">Metal-binding</keyword>
<evidence type="ECO:0000256" key="4">
    <source>
        <dbReference type="PROSITE-ProRule" id="PRU00134"/>
    </source>
</evidence>
<evidence type="ECO:0000256" key="3">
    <source>
        <dbReference type="ARBA" id="ARBA00022833"/>
    </source>
</evidence>
<evidence type="ECO:0000313" key="7">
    <source>
        <dbReference type="Proteomes" id="UP001163846"/>
    </source>
</evidence>
<proteinExistence type="predicted"/>
<dbReference type="InterPro" id="IPR002893">
    <property type="entry name" value="Znf_MYND"/>
</dbReference>
<gene>
    <name evidence="6" type="ORF">F5878DRAFT_707275</name>
</gene>
<evidence type="ECO:0000313" key="6">
    <source>
        <dbReference type="EMBL" id="KAJ3842728.1"/>
    </source>
</evidence>